<dbReference type="InterPro" id="IPR006127">
    <property type="entry name" value="ZnuA-like"/>
</dbReference>
<dbReference type="RefSeq" id="WP_308727539.1">
    <property type="nucleotide sequence ID" value="NZ_JAJEQF010000002.1"/>
</dbReference>
<organism evidence="6 7">
    <name type="scientific">Gallintestinimicrobium propionicum</name>
    <dbReference type="NCBI Taxonomy" id="2981770"/>
    <lineage>
        <taxon>Bacteria</taxon>
        <taxon>Bacillati</taxon>
        <taxon>Bacillota</taxon>
        <taxon>Clostridia</taxon>
        <taxon>Lachnospirales</taxon>
        <taxon>Lachnospiraceae</taxon>
        <taxon>Gallintestinimicrobium</taxon>
    </lineage>
</organism>
<dbReference type="GO" id="GO:0046872">
    <property type="term" value="F:metal ion binding"/>
    <property type="evidence" value="ECO:0007669"/>
    <property type="project" value="InterPro"/>
</dbReference>
<feature type="compositionally biased region" description="Basic and acidic residues" evidence="5">
    <location>
        <begin position="176"/>
        <end position="192"/>
    </location>
</feature>
<keyword evidence="7" id="KW-1185">Reference proteome</keyword>
<dbReference type="Proteomes" id="UP001199355">
    <property type="component" value="Unassembled WGS sequence"/>
</dbReference>
<dbReference type="Gene3D" id="3.40.50.1980">
    <property type="entry name" value="Nitrogenase molybdenum iron protein domain"/>
    <property type="match status" value="2"/>
</dbReference>
<dbReference type="PANTHER" id="PTHR42953:SF3">
    <property type="entry name" value="HIGH-AFFINITY ZINC UPTAKE SYSTEM PROTEIN ZNUA"/>
    <property type="match status" value="1"/>
</dbReference>
<dbReference type="AlphaFoldDB" id="A0AAE3AUW9"/>
<accession>A0AAE3AUW9</accession>
<dbReference type="InterPro" id="IPR050492">
    <property type="entry name" value="Bact_metal-bind_prot9"/>
</dbReference>
<dbReference type="PRINTS" id="PR00691">
    <property type="entry name" value="ADHESINB"/>
</dbReference>
<dbReference type="InterPro" id="IPR006128">
    <property type="entry name" value="Lipoprotein_PsaA-like"/>
</dbReference>
<keyword evidence="3" id="KW-0732">Signal</keyword>
<evidence type="ECO:0000256" key="1">
    <source>
        <dbReference type="ARBA" id="ARBA00011028"/>
    </source>
</evidence>
<dbReference type="CDD" id="cd01017">
    <property type="entry name" value="AdcA"/>
    <property type="match status" value="1"/>
</dbReference>
<evidence type="ECO:0000256" key="4">
    <source>
        <dbReference type="RuleBase" id="RU003512"/>
    </source>
</evidence>
<name>A0AAE3AUW9_9FIRM</name>
<evidence type="ECO:0000256" key="2">
    <source>
        <dbReference type="ARBA" id="ARBA00022448"/>
    </source>
</evidence>
<dbReference type="Pfam" id="PF01297">
    <property type="entry name" value="ZnuA"/>
    <property type="match status" value="1"/>
</dbReference>
<comment type="caution">
    <text evidence="6">The sequence shown here is derived from an EMBL/GenBank/DDBJ whole genome shotgun (WGS) entry which is preliminary data.</text>
</comment>
<dbReference type="GO" id="GO:0007155">
    <property type="term" value="P:cell adhesion"/>
    <property type="evidence" value="ECO:0007669"/>
    <property type="project" value="InterPro"/>
</dbReference>
<evidence type="ECO:0000256" key="3">
    <source>
        <dbReference type="ARBA" id="ARBA00022729"/>
    </source>
</evidence>
<reference evidence="6 7" key="1">
    <citation type="submission" date="2021-10" db="EMBL/GenBank/DDBJ databases">
        <title>Anaerobic single-cell dispensing facilitates the cultivation of human gut bacteria.</title>
        <authorList>
            <person name="Afrizal A."/>
        </authorList>
    </citation>
    <scope>NUCLEOTIDE SEQUENCE [LARGE SCALE GENOMIC DNA]</scope>
    <source>
        <strain evidence="6 7">CLA-AA-H244</strain>
    </source>
</reference>
<dbReference type="GO" id="GO:0030001">
    <property type="term" value="P:metal ion transport"/>
    <property type="evidence" value="ECO:0007669"/>
    <property type="project" value="InterPro"/>
</dbReference>
<evidence type="ECO:0000313" key="7">
    <source>
        <dbReference type="Proteomes" id="UP001199355"/>
    </source>
</evidence>
<sequence>MNRKKQCGKHAVISGIRMPQLRCTRVSESGILRRVALALCACLLFTTVFVGCGTEASDEPVDPNKLQVMASFYTMYDFAQKIGGEHVQVTCMVPSGTEPHDWEPSTKDITRMEQADVFIYNGAGMEHWVSDVLAGLSNKKLISVEASQGVSLLRSAEEEDGHDHETAHADEDEEDSHDHGTAHADEDGHDHADEEDAAVSNAAAHEDDAADHTVVAAPDGHDAHEHGEYDPHVWLDPMNAKQEMQNICAAFSKADPEHRTDYQANYEKWAKQLDELDKIYQTTLENLSERNIVVAHEAYGYLCRRYNLTQVSIEGMSPDSEPDPGRMADIIDFVRTNNVRAIFFEELSGSRTAETVAAETGVKLLTLSPLEGLSDRQEETGGDYFSVMEENLQQLTEALR</sequence>
<keyword evidence="2 4" id="KW-0813">Transport</keyword>
<dbReference type="EMBL" id="JAJEQF010000002">
    <property type="protein sequence ID" value="MCC2166374.1"/>
    <property type="molecule type" value="Genomic_DNA"/>
</dbReference>
<protein>
    <submittedName>
        <fullName evidence="6">Metal ABC transporter substrate-binding protein</fullName>
    </submittedName>
</protein>
<gene>
    <name evidence="6" type="ORF">LKD45_01460</name>
</gene>
<feature type="region of interest" description="Disordered" evidence="5">
    <location>
        <begin position="155"/>
        <end position="207"/>
    </location>
</feature>
<evidence type="ECO:0000313" key="6">
    <source>
        <dbReference type="EMBL" id="MCC2166374.1"/>
    </source>
</evidence>
<dbReference type="InterPro" id="IPR006129">
    <property type="entry name" value="AdhesinB"/>
</dbReference>
<proteinExistence type="inferred from homology"/>
<comment type="similarity">
    <text evidence="1 4">Belongs to the bacterial solute-binding protein 9 family.</text>
</comment>
<dbReference type="PRINTS" id="PR00690">
    <property type="entry name" value="ADHESNFAMILY"/>
</dbReference>
<dbReference type="PANTHER" id="PTHR42953">
    <property type="entry name" value="HIGH-AFFINITY ZINC UPTAKE SYSTEM PROTEIN ZNUA-RELATED"/>
    <property type="match status" value="1"/>
</dbReference>
<evidence type="ECO:0000256" key="5">
    <source>
        <dbReference type="SAM" id="MobiDB-lite"/>
    </source>
</evidence>
<dbReference type="SUPFAM" id="SSF53807">
    <property type="entry name" value="Helical backbone' metal receptor"/>
    <property type="match status" value="1"/>
</dbReference>